<dbReference type="PROSITE" id="PS50887">
    <property type="entry name" value="GGDEF"/>
    <property type="match status" value="1"/>
</dbReference>
<dbReference type="PANTHER" id="PTHR45138">
    <property type="entry name" value="REGULATORY COMPONENTS OF SENSORY TRANSDUCTION SYSTEM"/>
    <property type="match status" value="1"/>
</dbReference>
<proteinExistence type="predicted"/>
<dbReference type="GO" id="GO:0043709">
    <property type="term" value="P:cell adhesion involved in single-species biofilm formation"/>
    <property type="evidence" value="ECO:0007669"/>
    <property type="project" value="TreeGrafter"/>
</dbReference>
<keyword evidence="3" id="KW-0472">Membrane</keyword>
<dbReference type="InterPro" id="IPR000160">
    <property type="entry name" value="GGDEF_dom"/>
</dbReference>
<dbReference type="InterPro" id="IPR033424">
    <property type="entry name" value="MASE4"/>
</dbReference>
<dbReference type="Pfam" id="PF00990">
    <property type="entry name" value="GGDEF"/>
    <property type="match status" value="1"/>
</dbReference>
<dbReference type="CDD" id="cd01949">
    <property type="entry name" value="GGDEF"/>
    <property type="match status" value="1"/>
</dbReference>
<keyword evidence="6" id="KW-1185">Reference proteome</keyword>
<dbReference type="InterPro" id="IPR043128">
    <property type="entry name" value="Rev_trsase/Diguanyl_cyclase"/>
</dbReference>
<dbReference type="Proteomes" id="UP000270342">
    <property type="component" value="Unassembled WGS sequence"/>
</dbReference>
<dbReference type="Pfam" id="PF17158">
    <property type="entry name" value="MASE4"/>
    <property type="match status" value="1"/>
</dbReference>
<dbReference type="GO" id="GO:0005886">
    <property type="term" value="C:plasma membrane"/>
    <property type="evidence" value="ECO:0007669"/>
    <property type="project" value="TreeGrafter"/>
</dbReference>
<feature type="transmembrane region" description="Helical" evidence="3">
    <location>
        <begin position="162"/>
        <end position="179"/>
    </location>
</feature>
<evidence type="ECO:0000313" key="6">
    <source>
        <dbReference type="Proteomes" id="UP000270342"/>
    </source>
</evidence>
<keyword evidence="3" id="KW-0812">Transmembrane</keyword>
<evidence type="ECO:0000259" key="4">
    <source>
        <dbReference type="PROSITE" id="PS50887"/>
    </source>
</evidence>
<name>A0A494XHP2_9BURK</name>
<feature type="domain" description="GGDEF" evidence="4">
    <location>
        <begin position="369"/>
        <end position="503"/>
    </location>
</feature>
<sequence>MRPGKPTNRTAMPLFNGTTPRGLKRDFPRVSVTHHALIDSPRHQGGGDRMDDVTGLRASRRHQALAAAVTLALVATVVCVVPIASVSGPVIAAFLPLFAMAVLLTDGITAYLLGSQFVISREPFLASLSGAYAFTAITVTLQLLMFPGVFSAQGLLGASAQSAVWMWVFWHGGFPFLLLSSACVRRQTRIDPIQPNRLRLVGLLCIGIPLLLAAGGAWLAAHCDQLLPPLIAAGGSYRTLSTGPIGPAIIAINLVTVIAICVSGRFQTTLDVWLAVAALANLVDASLTLLGSARYSIGWYAARAASVVASTTVLSVLLWEINRLYRGLQRAHARLQEFSIRDGLTGVYNRRFFDERYAREIERAKRTGRPLSVLMVDVDYFKLFNDTHGHQRGDECLIAVATAISRQAARPGDFVARYGGEEFVLVLPDTDRAGAATVSERVRDAVSALRIPTPTPSGIVTLSVGASTIERPPPATDALLRAADTALYMAKNSGRNRVCFSDVAVPAS</sequence>
<dbReference type="SUPFAM" id="SSF55073">
    <property type="entry name" value="Nucleotide cyclase"/>
    <property type="match status" value="1"/>
</dbReference>
<dbReference type="GO" id="GO:0052621">
    <property type="term" value="F:diguanylate cyclase activity"/>
    <property type="evidence" value="ECO:0007669"/>
    <property type="project" value="UniProtKB-EC"/>
</dbReference>
<dbReference type="FunFam" id="3.30.70.270:FF:000001">
    <property type="entry name" value="Diguanylate cyclase domain protein"/>
    <property type="match status" value="1"/>
</dbReference>
<dbReference type="GO" id="GO:1902201">
    <property type="term" value="P:negative regulation of bacterial-type flagellum-dependent cell motility"/>
    <property type="evidence" value="ECO:0007669"/>
    <property type="project" value="TreeGrafter"/>
</dbReference>
<feature type="transmembrane region" description="Helical" evidence="3">
    <location>
        <begin position="241"/>
        <end position="260"/>
    </location>
</feature>
<comment type="catalytic activity">
    <reaction evidence="2">
        <text>2 GTP = 3',3'-c-di-GMP + 2 diphosphate</text>
        <dbReference type="Rhea" id="RHEA:24898"/>
        <dbReference type="ChEBI" id="CHEBI:33019"/>
        <dbReference type="ChEBI" id="CHEBI:37565"/>
        <dbReference type="ChEBI" id="CHEBI:58805"/>
        <dbReference type="EC" id="2.7.7.65"/>
    </reaction>
</comment>
<dbReference type="SMART" id="SM00267">
    <property type="entry name" value="GGDEF"/>
    <property type="match status" value="1"/>
</dbReference>
<accession>A0A494XHP2</accession>
<dbReference type="EC" id="2.7.7.65" evidence="1"/>
<evidence type="ECO:0000256" key="1">
    <source>
        <dbReference type="ARBA" id="ARBA00012528"/>
    </source>
</evidence>
<gene>
    <name evidence="5" type="ORF">D7S86_19350</name>
</gene>
<dbReference type="EMBL" id="RBZU01000009">
    <property type="protein sequence ID" value="RKP50275.1"/>
    <property type="molecule type" value="Genomic_DNA"/>
</dbReference>
<dbReference type="PANTHER" id="PTHR45138:SF9">
    <property type="entry name" value="DIGUANYLATE CYCLASE DGCM-RELATED"/>
    <property type="match status" value="1"/>
</dbReference>
<dbReference type="AlphaFoldDB" id="A0A494XHP2"/>
<dbReference type="NCBIfam" id="TIGR00254">
    <property type="entry name" value="GGDEF"/>
    <property type="match status" value="1"/>
</dbReference>
<feature type="transmembrane region" description="Helical" evidence="3">
    <location>
        <begin position="90"/>
        <end position="113"/>
    </location>
</feature>
<evidence type="ECO:0000313" key="5">
    <source>
        <dbReference type="EMBL" id="RKP50275.1"/>
    </source>
</evidence>
<feature type="transmembrane region" description="Helical" evidence="3">
    <location>
        <begin position="125"/>
        <end position="150"/>
    </location>
</feature>
<evidence type="ECO:0000256" key="2">
    <source>
        <dbReference type="ARBA" id="ARBA00034247"/>
    </source>
</evidence>
<dbReference type="InterPro" id="IPR050469">
    <property type="entry name" value="Diguanylate_Cyclase"/>
</dbReference>
<comment type="caution">
    <text evidence="5">The sequence shown here is derived from an EMBL/GenBank/DDBJ whole genome shotgun (WGS) entry which is preliminary data.</text>
</comment>
<reference evidence="5 6" key="1">
    <citation type="submission" date="2018-10" db="EMBL/GenBank/DDBJ databases">
        <title>Robbsia sp. DHC34, isolated from soil.</title>
        <authorList>
            <person name="Gao Z.-H."/>
            <person name="Qiu L.-H."/>
        </authorList>
    </citation>
    <scope>NUCLEOTIDE SEQUENCE [LARGE SCALE GENOMIC DNA]</scope>
    <source>
        <strain evidence="5 6">DHC34</strain>
    </source>
</reference>
<evidence type="ECO:0000256" key="3">
    <source>
        <dbReference type="SAM" id="Phobius"/>
    </source>
</evidence>
<keyword evidence="3" id="KW-1133">Transmembrane helix</keyword>
<protein>
    <recommendedName>
        <fullName evidence="1">diguanylate cyclase</fullName>
        <ecNumber evidence="1">2.7.7.65</ecNumber>
    </recommendedName>
</protein>
<organism evidence="5 6">
    <name type="scientific">Pararobbsia silviterrae</name>
    <dbReference type="NCBI Taxonomy" id="1792498"/>
    <lineage>
        <taxon>Bacteria</taxon>
        <taxon>Pseudomonadati</taxon>
        <taxon>Pseudomonadota</taxon>
        <taxon>Betaproteobacteria</taxon>
        <taxon>Burkholderiales</taxon>
        <taxon>Burkholderiaceae</taxon>
        <taxon>Pararobbsia</taxon>
    </lineage>
</organism>
<feature type="transmembrane region" description="Helical" evidence="3">
    <location>
        <begin position="200"/>
        <end position="221"/>
    </location>
</feature>
<dbReference type="InterPro" id="IPR029787">
    <property type="entry name" value="Nucleotide_cyclase"/>
</dbReference>
<feature type="transmembrane region" description="Helical" evidence="3">
    <location>
        <begin position="272"/>
        <end position="291"/>
    </location>
</feature>
<dbReference type="Gene3D" id="3.30.70.270">
    <property type="match status" value="1"/>
</dbReference>
<feature type="transmembrane region" description="Helical" evidence="3">
    <location>
        <begin position="297"/>
        <end position="319"/>
    </location>
</feature>
<feature type="transmembrane region" description="Helical" evidence="3">
    <location>
        <begin position="64"/>
        <end position="84"/>
    </location>
</feature>